<dbReference type="PROSITE" id="PS50975">
    <property type="entry name" value="ATP_GRASP"/>
    <property type="match status" value="1"/>
</dbReference>
<keyword evidence="1" id="KW-0547">Nucleotide-binding</keyword>
<dbReference type="InterPro" id="IPR003781">
    <property type="entry name" value="CoA-bd"/>
</dbReference>
<dbReference type="RefSeq" id="WP_270678972.1">
    <property type="nucleotide sequence ID" value="NZ_JAQFWP010000033.1"/>
</dbReference>
<dbReference type="Gene3D" id="3.30.1490.20">
    <property type="entry name" value="ATP-grasp fold, A domain"/>
    <property type="match status" value="1"/>
</dbReference>
<dbReference type="SUPFAM" id="SSF56059">
    <property type="entry name" value="Glutathione synthetase ATP-binding domain-like"/>
    <property type="match status" value="1"/>
</dbReference>
<dbReference type="InterPro" id="IPR013815">
    <property type="entry name" value="ATP_grasp_subdomain_1"/>
</dbReference>
<protein>
    <submittedName>
        <fullName evidence="4">Acetate--CoA ligase family protein</fullName>
    </submittedName>
</protein>
<feature type="region of interest" description="Disordered" evidence="2">
    <location>
        <begin position="13"/>
        <end position="35"/>
    </location>
</feature>
<reference evidence="4" key="1">
    <citation type="submission" date="2023-01" db="EMBL/GenBank/DDBJ databases">
        <title>Draft genome sequence of Nocardiopsis sp. LSu2-4 isolated from halophytes.</title>
        <authorList>
            <person name="Duangmal K."/>
            <person name="Chantavorakit T."/>
        </authorList>
    </citation>
    <scope>NUCLEOTIDE SEQUENCE</scope>
    <source>
        <strain evidence="4">LSu2-4</strain>
    </source>
</reference>
<dbReference type="Gene3D" id="3.40.50.720">
    <property type="entry name" value="NAD(P)-binding Rossmann-like Domain"/>
    <property type="match status" value="1"/>
</dbReference>
<dbReference type="PANTHER" id="PTHR42793:SF1">
    <property type="entry name" value="PEPTIDYL-LYSINE N-ACETYLTRANSFERASE PATZ"/>
    <property type="match status" value="1"/>
</dbReference>
<dbReference type="SMART" id="SM00881">
    <property type="entry name" value="CoA_binding"/>
    <property type="match status" value="1"/>
</dbReference>
<gene>
    <name evidence="4" type="ORF">O4U47_17585</name>
</gene>
<dbReference type="Proteomes" id="UP001165685">
    <property type="component" value="Unassembled WGS sequence"/>
</dbReference>
<dbReference type="Pfam" id="PF13607">
    <property type="entry name" value="Succ_CoA_lig"/>
    <property type="match status" value="1"/>
</dbReference>
<dbReference type="EMBL" id="JAQFWP010000033">
    <property type="protein sequence ID" value="MDA2806328.1"/>
    <property type="molecule type" value="Genomic_DNA"/>
</dbReference>
<dbReference type="InterPro" id="IPR016102">
    <property type="entry name" value="Succinyl-CoA_synth-like"/>
</dbReference>
<dbReference type="InterPro" id="IPR032875">
    <property type="entry name" value="Succ_CoA_lig_flav_dom"/>
</dbReference>
<evidence type="ECO:0000313" key="4">
    <source>
        <dbReference type="EMBL" id="MDA2806328.1"/>
    </source>
</evidence>
<sequence length="736" mass="73827">MAPVAATEMQAKRLAAQAGVPVPRGTAHRTPEEAAAGAAALRPPLVLKAFGPGLLHKSDAGAVRLGLDGPGRVRAAAEAMLRRLRDLGPAPDGFLVEEQCPPGAEVIVGAVADPSFGPLLLVGLGGVWTEALDDTVVLPCPLEPGEAARLPDRLRGAALLRGGRGTPPVDRAALTAVVEAVGGPGGLVERLGPALSSFELNPVIAGPEGAVAADARLLVADGSTVPEDLPPAPPAEPGGRVGRDGAPPTDFARLSAPRGVAVVGASTRGRGFGSMFLSNYRTSGYPGTLVAVHPTAREVDGVPAVPSLAEVPPETDYALVAVPAAACADAVRRARGIPFVQVVGDGFAESGPEGAALEAELVAAARRSGARLLGPNCMGVYSPAGGQTFLGGPPGEPGRVGLVAQSGGLAGETVRVGERRGLRFSTAATVGNAADVGAAELVRHLVGDPGTRVLGLYVESPPDGRALARALRAARGRVPVAVLVGGRTRLGRRAAASHTGALAGDARVWEGLAARCGFALVRSQEELLAVLEMFDLQAERPAGGGPEVLIAGPSGGAGVLAADAFDTAGAALPPLGPEAEEALRAAVPRAAPGNPLEIPLGPLGPMGLARSAVAAVCGAHPYPDAVAHANVQSFAAFAPPAGGASTAESVRASLLEYVGHLGHLQKEVPATRVSLVLRNVECGPPGLLDTLRPAAREAGVPCSTSMETAAVAVMAAKAFATARDGEEEQAEPREPA</sequence>
<dbReference type="SUPFAM" id="SSF52210">
    <property type="entry name" value="Succinyl-CoA synthetase domains"/>
    <property type="match status" value="2"/>
</dbReference>
<dbReference type="InterPro" id="IPR011761">
    <property type="entry name" value="ATP-grasp"/>
</dbReference>
<keyword evidence="5" id="KW-1185">Reference proteome</keyword>
<evidence type="ECO:0000256" key="1">
    <source>
        <dbReference type="PROSITE-ProRule" id="PRU00409"/>
    </source>
</evidence>
<dbReference type="Gene3D" id="3.30.470.20">
    <property type="entry name" value="ATP-grasp fold, B domain"/>
    <property type="match status" value="1"/>
</dbReference>
<dbReference type="Pfam" id="PF13549">
    <property type="entry name" value="ATP-grasp_5"/>
    <property type="match status" value="1"/>
</dbReference>
<evidence type="ECO:0000256" key="2">
    <source>
        <dbReference type="SAM" id="MobiDB-lite"/>
    </source>
</evidence>
<dbReference type="PANTHER" id="PTHR42793">
    <property type="entry name" value="COA BINDING DOMAIN CONTAINING PROTEIN"/>
    <property type="match status" value="1"/>
</dbReference>
<comment type="caution">
    <text evidence="4">The sequence shown here is derived from an EMBL/GenBank/DDBJ whole genome shotgun (WGS) entry which is preliminary data.</text>
</comment>
<organism evidence="4 5">
    <name type="scientific">Nocardiopsis suaedae</name>
    <dbReference type="NCBI Taxonomy" id="3018444"/>
    <lineage>
        <taxon>Bacteria</taxon>
        <taxon>Bacillati</taxon>
        <taxon>Actinomycetota</taxon>
        <taxon>Actinomycetes</taxon>
        <taxon>Streptosporangiales</taxon>
        <taxon>Nocardiopsidaceae</taxon>
        <taxon>Nocardiopsis</taxon>
    </lineage>
</organism>
<feature type="region of interest" description="Disordered" evidence="2">
    <location>
        <begin position="223"/>
        <end position="244"/>
    </location>
</feature>
<evidence type="ECO:0000313" key="5">
    <source>
        <dbReference type="Proteomes" id="UP001165685"/>
    </source>
</evidence>
<keyword evidence="1" id="KW-0067">ATP-binding</keyword>
<dbReference type="Gene3D" id="3.40.50.261">
    <property type="entry name" value="Succinyl-CoA synthetase domains"/>
    <property type="match status" value="2"/>
</dbReference>
<keyword evidence="4" id="KW-0436">Ligase</keyword>
<evidence type="ECO:0000259" key="3">
    <source>
        <dbReference type="PROSITE" id="PS50975"/>
    </source>
</evidence>
<feature type="domain" description="ATP-grasp" evidence="3">
    <location>
        <begin position="12"/>
        <end position="49"/>
    </location>
</feature>
<accession>A0ABT4TNQ3</accession>
<name>A0ABT4TNQ3_9ACTN</name>
<dbReference type="GO" id="GO:0016874">
    <property type="term" value="F:ligase activity"/>
    <property type="evidence" value="ECO:0007669"/>
    <property type="project" value="UniProtKB-KW"/>
</dbReference>
<dbReference type="Pfam" id="PF13380">
    <property type="entry name" value="CoA_binding_2"/>
    <property type="match status" value="1"/>
</dbReference>
<proteinExistence type="predicted"/>
<dbReference type="InterPro" id="IPR036291">
    <property type="entry name" value="NAD(P)-bd_dom_sf"/>
</dbReference>
<dbReference type="SUPFAM" id="SSF51735">
    <property type="entry name" value="NAD(P)-binding Rossmann-fold domains"/>
    <property type="match status" value="1"/>
</dbReference>